<keyword evidence="4" id="KW-0418">Kinase</keyword>
<dbReference type="PROSITE" id="PS00108">
    <property type="entry name" value="PROTEIN_KINASE_ST"/>
    <property type="match status" value="1"/>
</dbReference>
<dbReference type="SMART" id="SM00220">
    <property type="entry name" value="S_TKc"/>
    <property type="match status" value="1"/>
</dbReference>
<evidence type="ECO:0000256" key="6">
    <source>
        <dbReference type="PROSITE-ProRule" id="PRU10141"/>
    </source>
</evidence>
<protein>
    <recommendedName>
        <fullName evidence="8">Protein kinase domain-containing protein</fullName>
    </recommendedName>
</protein>
<feature type="binding site" evidence="6">
    <location>
        <position position="875"/>
    </location>
    <ligand>
        <name>ATP</name>
        <dbReference type="ChEBI" id="CHEBI:30616"/>
    </ligand>
</feature>
<dbReference type="PANTHER" id="PTHR23257">
    <property type="entry name" value="SERINE-THREONINE PROTEIN KINASE"/>
    <property type="match status" value="1"/>
</dbReference>
<name>A0ABD3KX21_EUCGL</name>
<dbReference type="PROSITE" id="PS00107">
    <property type="entry name" value="PROTEIN_KINASE_ATP"/>
    <property type="match status" value="1"/>
</dbReference>
<dbReference type="CDD" id="cd13999">
    <property type="entry name" value="STKc_MAP3K-like"/>
    <property type="match status" value="1"/>
</dbReference>
<dbReference type="InterPro" id="IPR000719">
    <property type="entry name" value="Prot_kinase_dom"/>
</dbReference>
<dbReference type="InterPro" id="IPR008271">
    <property type="entry name" value="Ser/Thr_kinase_AS"/>
</dbReference>
<evidence type="ECO:0000256" key="2">
    <source>
        <dbReference type="ARBA" id="ARBA00022679"/>
    </source>
</evidence>
<dbReference type="Gene3D" id="3.30.200.20">
    <property type="entry name" value="Phosphorylase Kinase, domain 1"/>
    <property type="match status" value="1"/>
</dbReference>
<evidence type="ECO:0000256" key="5">
    <source>
        <dbReference type="ARBA" id="ARBA00022840"/>
    </source>
</evidence>
<sequence>MAFHPNSAPQDLRTLDVAQASAVGQTHDGFILSTVHTAVNPRLAPVLNPQKVPNPGFGGGTVYPNAAHGGAEWIPSAPAPHGYVSANPSAATGYPAIGSNIGANGIDKSGNEVAPGFGHGPYVGHRIMGDTMGHARAQNENLNGSGQNFVTMDRRNDEEQFGSDSGVSRKLHLSDQGSGSGAAQLRNKVGEGLVLGRTVKLLCKFGGELSFSTDRGVLKYTSGETKIVSVRRDVSYKEFVQKMEDTCGEPVVVKYQLPDPDQDLDALISVTNSEDLDYMMNEYERLDRGSSDGSAKLKVFLFPKSKLDSSSAIRHGDLHGSEQRNVEVMSGMMDGAGGGTARKESTASTTSSQNSDTSSYGAVDRIVPVQADINGPPLTSKPSPGRNLAASNDASSLQFEIEQERTAPKRLSANDLQQAGGGIPSASPHIWSYMDPHKEDVNMDYLLPPHMTGSPSPHQLGTTAPAYGQQQFPVNAGGGNSQQLISAVDRTMDTASSQASLRPTVVLPFTHPQQNHLGHEATSGKRLVPLPLEKHHDAYQVQAPSAMVGGTNGSHIHQLGQAVYSDGSTFCRQAENFQRFEEHALRQKALPDIFSEFVVLDQRDTTVSHLHVSSPIHHCLPLEDNIKSVPGMNDPDSTKHMVGFAGNVQSPSGVFQGVVPEPSPEISMWQHFMPAQCQLRQEASGSKLGIGDSCPVGAKPAHISEYKVHHSPNKCYGSSGADNPQNLNRDANKMQLEDGLQQPLNKLKNCNSSDCFPSSRGSAEHIIEQELQNVPEGVVTCAFQMALPSNPDLTVYEGSKPSHEANQEKDVHRKADFEDASATLAGRVHFHFPVDPIGGLQMIKRSDLEVRQELGSGTFGTVHHGKWRGKDVAIKQINDKCFLGEPTEQERKMRDFLNEAKLLADLHHPNVVAFYGIVYDGPDGPGDSVATVTEYMVDGSLRKALQKGERNFDMRKRVLIAREVAFGMEYLHDKKIVHFDLKSDNLLVNLGDPRQPTCKIGDLGLSKVKRQTLISGGMRGTLPWMAPELLNDSGDRVSEKVDVYSFGIVMWELLTGEEPYADLDTTHMIGGIVNNTLRPQVPASCDPEWKSLMERCWSSEPSERPSFAEIAKELRSIALRTNAKNYSRR</sequence>
<dbReference type="InterPro" id="IPR001245">
    <property type="entry name" value="Ser-Thr/Tyr_kinase_cat_dom"/>
</dbReference>
<dbReference type="PROSITE" id="PS50011">
    <property type="entry name" value="PROTEIN_KINASE_DOM"/>
    <property type="match status" value="1"/>
</dbReference>
<dbReference type="InterPro" id="IPR050167">
    <property type="entry name" value="Ser_Thr_protein_kinase"/>
</dbReference>
<comment type="caution">
    <text evidence="9">The sequence shown here is derived from an EMBL/GenBank/DDBJ whole genome shotgun (WGS) entry which is preliminary data.</text>
</comment>
<accession>A0ABD3KX21</accession>
<dbReference type="GO" id="GO:0005524">
    <property type="term" value="F:ATP binding"/>
    <property type="evidence" value="ECO:0007669"/>
    <property type="project" value="UniProtKB-UniRule"/>
</dbReference>
<dbReference type="Gene3D" id="3.10.20.90">
    <property type="entry name" value="Phosphatidylinositol 3-kinase Catalytic Subunit, Chain A, domain 1"/>
    <property type="match status" value="1"/>
</dbReference>
<dbReference type="AlphaFoldDB" id="A0ABD3KX21"/>
<proteinExistence type="predicted"/>
<dbReference type="InterPro" id="IPR011009">
    <property type="entry name" value="Kinase-like_dom_sf"/>
</dbReference>
<dbReference type="GO" id="GO:0004674">
    <property type="term" value="F:protein serine/threonine kinase activity"/>
    <property type="evidence" value="ECO:0007669"/>
    <property type="project" value="UniProtKB-KW"/>
</dbReference>
<dbReference type="InterPro" id="IPR017441">
    <property type="entry name" value="Protein_kinase_ATP_BS"/>
</dbReference>
<keyword evidence="3 6" id="KW-0547">Nucleotide-binding</keyword>
<evidence type="ECO:0000256" key="3">
    <source>
        <dbReference type="ARBA" id="ARBA00022741"/>
    </source>
</evidence>
<dbReference type="Gene3D" id="1.10.510.10">
    <property type="entry name" value="Transferase(Phosphotransferase) domain 1"/>
    <property type="match status" value="1"/>
</dbReference>
<dbReference type="Pfam" id="PF00564">
    <property type="entry name" value="PB1"/>
    <property type="match status" value="1"/>
</dbReference>
<keyword evidence="2" id="KW-0808">Transferase</keyword>
<evidence type="ECO:0000259" key="8">
    <source>
        <dbReference type="PROSITE" id="PS50011"/>
    </source>
</evidence>
<dbReference type="Pfam" id="PF07714">
    <property type="entry name" value="PK_Tyr_Ser-Thr"/>
    <property type="match status" value="1"/>
</dbReference>
<evidence type="ECO:0000313" key="10">
    <source>
        <dbReference type="Proteomes" id="UP001634007"/>
    </source>
</evidence>
<evidence type="ECO:0000256" key="1">
    <source>
        <dbReference type="ARBA" id="ARBA00022527"/>
    </source>
</evidence>
<dbReference type="PANTHER" id="PTHR23257:SF967">
    <property type="entry name" value="OCTICOSAPEPTIDE_PHOX_BEM1P DOMAIN KINASE SUPERFAMILY PROTEIN"/>
    <property type="match status" value="1"/>
</dbReference>
<reference evidence="9 10" key="1">
    <citation type="submission" date="2024-11" db="EMBL/GenBank/DDBJ databases">
        <title>Chromosome-level genome assembly of Eucalyptus globulus Labill. provides insights into its genome evolution.</title>
        <authorList>
            <person name="Li X."/>
        </authorList>
    </citation>
    <scope>NUCLEOTIDE SEQUENCE [LARGE SCALE GENOMIC DNA]</scope>
    <source>
        <strain evidence="9">CL2024</strain>
        <tissue evidence="9">Fresh tender leaves</tissue>
    </source>
</reference>
<evidence type="ECO:0000256" key="7">
    <source>
        <dbReference type="SAM" id="MobiDB-lite"/>
    </source>
</evidence>
<evidence type="ECO:0000313" key="9">
    <source>
        <dbReference type="EMBL" id="KAL3744289.1"/>
    </source>
</evidence>
<organism evidence="9 10">
    <name type="scientific">Eucalyptus globulus</name>
    <name type="common">Tasmanian blue gum</name>
    <dbReference type="NCBI Taxonomy" id="34317"/>
    <lineage>
        <taxon>Eukaryota</taxon>
        <taxon>Viridiplantae</taxon>
        <taxon>Streptophyta</taxon>
        <taxon>Embryophyta</taxon>
        <taxon>Tracheophyta</taxon>
        <taxon>Spermatophyta</taxon>
        <taxon>Magnoliopsida</taxon>
        <taxon>eudicotyledons</taxon>
        <taxon>Gunneridae</taxon>
        <taxon>Pentapetalae</taxon>
        <taxon>rosids</taxon>
        <taxon>malvids</taxon>
        <taxon>Myrtales</taxon>
        <taxon>Myrtaceae</taxon>
        <taxon>Myrtoideae</taxon>
        <taxon>Eucalypteae</taxon>
        <taxon>Eucalyptus</taxon>
    </lineage>
</organism>
<keyword evidence="1" id="KW-0723">Serine/threonine-protein kinase</keyword>
<keyword evidence="10" id="KW-1185">Reference proteome</keyword>
<dbReference type="EMBL" id="JBJKBG010000003">
    <property type="protein sequence ID" value="KAL3744289.1"/>
    <property type="molecule type" value="Genomic_DNA"/>
</dbReference>
<feature type="region of interest" description="Disordered" evidence="7">
    <location>
        <begin position="158"/>
        <end position="183"/>
    </location>
</feature>
<dbReference type="InterPro" id="IPR000270">
    <property type="entry name" value="PB1_dom"/>
</dbReference>
<evidence type="ECO:0000256" key="4">
    <source>
        <dbReference type="ARBA" id="ARBA00022777"/>
    </source>
</evidence>
<dbReference type="CDD" id="cd06410">
    <property type="entry name" value="PB1_UP2"/>
    <property type="match status" value="1"/>
</dbReference>
<dbReference type="Proteomes" id="UP001634007">
    <property type="component" value="Unassembled WGS sequence"/>
</dbReference>
<keyword evidence="5 6" id="KW-0067">ATP-binding</keyword>
<dbReference type="SUPFAM" id="SSF54277">
    <property type="entry name" value="CAD &amp; PB1 domains"/>
    <property type="match status" value="1"/>
</dbReference>
<dbReference type="SMART" id="SM00666">
    <property type="entry name" value="PB1"/>
    <property type="match status" value="1"/>
</dbReference>
<gene>
    <name evidence="9" type="ORF">ACJRO7_013534</name>
</gene>
<feature type="compositionally biased region" description="Low complexity" evidence="7">
    <location>
        <begin position="346"/>
        <end position="359"/>
    </location>
</feature>
<feature type="region of interest" description="Disordered" evidence="7">
    <location>
        <begin position="331"/>
        <end position="395"/>
    </location>
</feature>
<dbReference type="SUPFAM" id="SSF56112">
    <property type="entry name" value="Protein kinase-like (PK-like)"/>
    <property type="match status" value="1"/>
</dbReference>
<dbReference type="PRINTS" id="PR00109">
    <property type="entry name" value="TYRKINASE"/>
</dbReference>
<feature type="domain" description="Protein kinase" evidence="8">
    <location>
        <begin position="848"/>
        <end position="1119"/>
    </location>
</feature>